<protein>
    <submittedName>
        <fullName evidence="3">Uncharacterized protein</fullName>
    </submittedName>
</protein>
<feature type="coiled-coil region" evidence="1">
    <location>
        <begin position="14"/>
        <end position="48"/>
    </location>
</feature>
<accession>A0A975CJY7</accession>
<dbReference type="Proteomes" id="UP000663920">
    <property type="component" value="Chromosome"/>
</dbReference>
<evidence type="ECO:0000256" key="2">
    <source>
        <dbReference type="SAM" id="MobiDB-lite"/>
    </source>
</evidence>
<reference evidence="3 4" key="1">
    <citation type="submission" date="2021-03" db="EMBL/GenBank/DDBJ databases">
        <title>Complete genome of Polaribacter_sp.SM13.</title>
        <authorList>
            <person name="Jeong S.W."/>
            <person name="Bae J.W."/>
        </authorList>
    </citation>
    <scope>NUCLEOTIDE SEQUENCE [LARGE SCALE GENOMIC DNA]</scope>
    <source>
        <strain evidence="3 4">SM13</strain>
    </source>
</reference>
<dbReference type="KEGG" id="pcea:J3359_09420"/>
<gene>
    <name evidence="3" type="ORF">J3359_09420</name>
</gene>
<dbReference type="RefSeq" id="WP_208076664.1">
    <property type="nucleotide sequence ID" value="NZ_CP071869.1"/>
</dbReference>
<dbReference type="EMBL" id="CP071869">
    <property type="protein sequence ID" value="QTE21068.1"/>
    <property type="molecule type" value="Genomic_DNA"/>
</dbReference>
<evidence type="ECO:0000313" key="3">
    <source>
        <dbReference type="EMBL" id="QTE21068.1"/>
    </source>
</evidence>
<proteinExistence type="predicted"/>
<feature type="region of interest" description="Disordered" evidence="2">
    <location>
        <begin position="137"/>
        <end position="179"/>
    </location>
</feature>
<evidence type="ECO:0000256" key="1">
    <source>
        <dbReference type="SAM" id="Coils"/>
    </source>
</evidence>
<organism evidence="3 4">
    <name type="scientific">Polaribacter cellanae</name>
    <dbReference type="NCBI Taxonomy" id="2818493"/>
    <lineage>
        <taxon>Bacteria</taxon>
        <taxon>Pseudomonadati</taxon>
        <taxon>Bacteroidota</taxon>
        <taxon>Flavobacteriia</taxon>
        <taxon>Flavobacteriales</taxon>
        <taxon>Flavobacteriaceae</taxon>
    </lineage>
</organism>
<sequence length="179" mass="20344">MSKSSIVDVLIENIQTDQNLLQEVEVKIETAKDEKQAIVNRLKEQQKDISVLLKYADEDQQAKITELGFDFNENQKTVNTIATVAFDLILKAKDHQLSNNALYEGYVKSLKNKEEAVTYSAFNIKCRSLFNTQKLLRKKGTDPKSSREDIISLNGRVLPKEDKPKPNKKADEKTGKTTQ</sequence>
<evidence type="ECO:0000313" key="4">
    <source>
        <dbReference type="Proteomes" id="UP000663920"/>
    </source>
</evidence>
<keyword evidence="1" id="KW-0175">Coiled coil</keyword>
<name>A0A975CJY7_9FLAO</name>
<feature type="compositionally biased region" description="Basic and acidic residues" evidence="2">
    <location>
        <begin position="158"/>
        <end position="179"/>
    </location>
</feature>
<keyword evidence="4" id="KW-1185">Reference proteome</keyword>
<feature type="compositionally biased region" description="Basic and acidic residues" evidence="2">
    <location>
        <begin position="139"/>
        <end position="150"/>
    </location>
</feature>
<dbReference type="AlphaFoldDB" id="A0A975CJY7"/>